<dbReference type="AlphaFoldDB" id="A0A074ZCR2"/>
<keyword evidence="6" id="KW-0805">Transcription regulation</keyword>
<feature type="domain" description="C2H2-type" evidence="10">
    <location>
        <begin position="285"/>
        <end position="313"/>
    </location>
</feature>
<gene>
    <name evidence="11" type="ORF">T265_14284</name>
</gene>
<evidence type="ECO:0000259" key="10">
    <source>
        <dbReference type="PROSITE" id="PS50157"/>
    </source>
</evidence>
<evidence type="ECO:0000256" key="2">
    <source>
        <dbReference type="ARBA" id="ARBA00022723"/>
    </source>
</evidence>
<evidence type="ECO:0000256" key="7">
    <source>
        <dbReference type="ARBA" id="ARBA00023163"/>
    </source>
</evidence>
<dbReference type="Proteomes" id="UP000054324">
    <property type="component" value="Unassembled WGS sequence"/>
</dbReference>
<evidence type="ECO:0000313" key="11">
    <source>
        <dbReference type="EMBL" id="KER25071.1"/>
    </source>
</evidence>
<dbReference type="PANTHER" id="PTHR47772:SF13">
    <property type="entry name" value="GASTRULA ZINC FINGER PROTEIN XLCGF49.1-LIKE-RELATED"/>
    <property type="match status" value="1"/>
</dbReference>
<dbReference type="PROSITE" id="PS50157">
    <property type="entry name" value="ZINC_FINGER_C2H2_2"/>
    <property type="match status" value="6"/>
</dbReference>
<dbReference type="SMART" id="SM00355">
    <property type="entry name" value="ZnF_C2H2"/>
    <property type="match status" value="6"/>
</dbReference>
<dbReference type="InterPro" id="IPR013087">
    <property type="entry name" value="Znf_C2H2_type"/>
</dbReference>
<dbReference type="KEGG" id="ovi:T265_14284"/>
<feature type="domain" description="C2H2-type" evidence="10">
    <location>
        <begin position="58"/>
        <end position="85"/>
    </location>
</feature>
<dbReference type="STRING" id="6198.A0A074ZCR2"/>
<evidence type="ECO:0000256" key="8">
    <source>
        <dbReference type="ARBA" id="ARBA00023242"/>
    </source>
</evidence>
<feature type="non-terminal residue" evidence="11">
    <location>
        <position position="324"/>
    </location>
</feature>
<proteinExistence type="predicted"/>
<keyword evidence="2" id="KW-0479">Metal-binding</keyword>
<accession>A0A074ZCR2</accession>
<keyword evidence="8" id="KW-0539">Nucleus</keyword>
<keyword evidence="5" id="KW-0862">Zinc</keyword>
<reference evidence="11 12" key="1">
    <citation type="submission" date="2013-11" db="EMBL/GenBank/DDBJ databases">
        <title>Opisthorchis viverrini - life in the bile duct.</title>
        <authorList>
            <person name="Young N.D."/>
            <person name="Nagarajan N."/>
            <person name="Lin S.J."/>
            <person name="Korhonen P.K."/>
            <person name="Jex A.R."/>
            <person name="Hall R.S."/>
            <person name="Safavi-Hemami H."/>
            <person name="Kaewkong W."/>
            <person name="Bertrand D."/>
            <person name="Gao S."/>
            <person name="Seet Q."/>
            <person name="Wongkham S."/>
            <person name="Teh B.T."/>
            <person name="Wongkham C."/>
            <person name="Intapan P.M."/>
            <person name="Maleewong W."/>
            <person name="Yang X."/>
            <person name="Hu M."/>
            <person name="Wang Z."/>
            <person name="Hofmann A."/>
            <person name="Sternberg P.W."/>
            <person name="Tan P."/>
            <person name="Wang J."/>
            <person name="Gasser R.B."/>
        </authorList>
    </citation>
    <scope>NUCLEOTIDE SEQUENCE [LARGE SCALE GENOMIC DNA]</scope>
</reference>
<dbReference type="Gene3D" id="3.30.160.60">
    <property type="entry name" value="Classic Zinc Finger"/>
    <property type="match status" value="4"/>
</dbReference>
<evidence type="ECO:0000256" key="1">
    <source>
        <dbReference type="ARBA" id="ARBA00004123"/>
    </source>
</evidence>
<name>A0A074ZCR2_OPIVI</name>
<evidence type="ECO:0000256" key="4">
    <source>
        <dbReference type="ARBA" id="ARBA00022771"/>
    </source>
</evidence>
<dbReference type="FunFam" id="3.30.160.60:FF:000446">
    <property type="entry name" value="Zinc finger protein"/>
    <property type="match status" value="2"/>
</dbReference>
<evidence type="ECO:0000256" key="3">
    <source>
        <dbReference type="ARBA" id="ARBA00022737"/>
    </source>
</evidence>
<evidence type="ECO:0000256" key="6">
    <source>
        <dbReference type="ARBA" id="ARBA00023015"/>
    </source>
</evidence>
<dbReference type="CTD" id="20328450"/>
<feature type="domain" description="C2H2-type" evidence="10">
    <location>
        <begin position="227"/>
        <end position="255"/>
    </location>
</feature>
<evidence type="ECO:0000313" key="12">
    <source>
        <dbReference type="Proteomes" id="UP000054324"/>
    </source>
</evidence>
<keyword evidence="12" id="KW-1185">Reference proteome</keyword>
<feature type="domain" description="C2H2-type" evidence="10">
    <location>
        <begin position="256"/>
        <end position="284"/>
    </location>
</feature>
<keyword evidence="7" id="KW-0804">Transcription</keyword>
<keyword evidence="4 9" id="KW-0863">Zinc-finger</keyword>
<dbReference type="RefSeq" id="XP_009171195.1">
    <property type="nucleotide sequence ID" value="XM_009172931.1"/>
</dbReference>
<sequence>TDVDEAYGTSSVTINVQGEVGENAHLKVSKTAEISTWQAESPDSSQNPEEPVDQALTYRCPICGRGFQHQSHLLRHQDSHATERFFKCNIQTLPSKHVDEAYGTSSVTINVQGEVGENAHLKVSKTAEISTWQAESPDSSQNPEEPVDQALTYRCPICGRGFQHQSHLLRHQDSHATERFFKCNMCSSTYKHQSDLAKHKRKRHVDEYVPRDKSTREQILASEQAGHPCLECGKQFKHWRNMKKHRRIVHPGTAGLVCEKCGMSFPRELHLNRHIRQVHERENKFPCPHCPQSLSYARTLMLHIRNMHKPEQADETPVGQQQGL</sequence>
<feature type="domain" description="C2H2-type" evidence="10">
    <location>
        <begin position="181"/>
        <end position="209"/>
    </location>
</feature>
<dbReference type="GO" id="GO:0008270">
    <property type="term" value="F:zinc ion binding"/>
    <property type="evidence" value="ECO:0007669"/>
    <property type="project" value="UniProtKB-KW"/>
</dbReference>
<evidence type="ECO:0000256" key="5">
    <source>
        <dbReference type="ARBA" id="ARBA00022833"/>
    </source>
</evidence>
<feature type="non-terminal residue" evidence="11">
    <location>
        <position position="1"/>
    </location>
</feature>
<dbReference type="OrthoDB" id="9873027at2759"/>
<comment type="subcellular location">
    <subcellularLocation>
        <location evidence="1">Nucleus</location>
    </subcellularLocation>
</comment>
<dbReference type="PROSITE" id="PS00028">
    <property type="entry name" value="ZINC_FINGER_C2H2_1"/>
    <property type="match status" value="6"/>
</dbReference>
<dbReference type="PANTHER" id="PTHR47772">
    <property type="entry name" value="ZINC FINGER PROTEIN 200"/>
    <property type="match status" value="1"/>
</dbReference>
<dbReference type="GO" id="GO:0005634">
    <property type="term" value="C:nucleus"/>
    <property type="evidence" value="ECO:0007669"/>
    <property type="project" value="UniProtKB-SubCell"/>
</dbReference>
<dbReference type="InterPro" id="IPR036236">
    <property type="entry name" value="Znf_C2H2_sf"/>
</dbReference>
<dbReference type="InterPro" id="IPR050636">
    <property type="entry name" value="C2H2-ZF_domain-containing"/>
</dbReference>
<evidence type="ECO:0000256" key="9">
    <source>
        <dbReference type="PROSITE-ProRule" id="PRU00042"/>
    </source>
</evidence>
<keyword evidence="3" id="KW-0677">Repeat</keyword>
<dbReference type="Pfam" id="PF00096">
    <property type="entry name" value="zf-C2H2"/>
    <property type="match status" value="6"/>
</dbReference>
<dbReference type="SUPFAM" id="SSF57667">
    <property type="entry name" value="beta-beta-alpha zinc fingers"/>
    <property type="match status" value="4"/>
</dbReference>
<feature type="domain" description="C2H2-type" evidence="10">
    <location>
        <begin position="153"/>
        <end position="180"/>
    </location>
</feature>
<protein>
    <recommendedName>
        <fullName evidence="10">C2H2-type domain-containing protein</fullName>
    </recommendedName>
</protein>
<dbReference type="EMBL" id="KL596788">
    <property type="protein sequence ID" value="KER25071.1"/>
    <property type="molecule type" value="Genomic_DNA"/>
</dbReference>
<dbReference type="GeneID" id="20328450"/>
<organism evidence="11 12">
    <name type="scientific">Opisthorchis viverrini</name>
    <name type="common">Southeast Asian liver fluke</name>
    <dbReference type="NCBI Taxonomy" id="6198"/>
    <lineage>
        <taxon>Eukaryota</taxon>
        <taxon>Metazoa</taxon>
        <taxon>Spiralia</taxon>
        <taxon>Lophotrochozoa</taxon>
        <taxon>Platyhelminthes</taxon>
        <taxon>Trematoda</taxon>
        <taxon>Digenea</taxon>
        <taxon>Opisthorchiida</taxon>
        <taxon>Opisthorchiata</taxon>
        <taxon>Opisthorchiidae</taxon>
        <taxon>Opisthorchis</taxon>
    </lineage>
</organism>